<dbReference type="InterPro" id="IPR021036">
    <property type="entry name" value="Ribosomal_mS45"/>
</dbReference>
<comment type="caution">
    <text evidence="3">The sequence shown here is derived from an EMBL/GenBank/DDBJ whole genome shotgun (WGS) entry which is preliminary data.</text>
</comment>
<dbReference type="Proteomes" id="UP001375240">
    <property type="component" value="Unassembled WGS sequence"/>
</dbReference>
<dbReference type="PANTHER" id="PTHR28158">
    <property type="entry name" value="37S RIBOSOMAL PROTEIN S35, MITOCHONDRIAL"/>
    <property type="match status" value="1"/>
</dbReference>
<evidence type="ECO:0000313" key="4">
    <source>
        <dbReference type="Proteomes" id="UP001375240"/>
    </source>
</evidence>
<dbReference type="Pfam" id="PF12298">
    <property type="entry name" value="Bot1p"/>
    <property type="match status" value="1"/>
</dbReference>
<proteinExistence type="predicted"/>
<evidence type="ECO:0000313" key="3">
    <source>
        <dbReference type="EMBL" id="KAK6336266.1"/>
    </source>
</evidence>
<feature type="coiled-coil region" evidence="1">
    <location>
        <begin position="314"/>
        <end position="343"/>
    </location>
</feature>
<dbReference type="GO" id="GO:0005763">
    <property type="term" value="C:mitochondrial small ribosomal subunit"/>
    <property type="evidence" value="ECO:0007669"/>
    <property type="project" value="TreeGrafter"/>
</dbReference>
<dbReference type="PANTHER" id="PTHR28158:SF1">
    <property type="entry name" value="SMALL RIBOSOMAL SUBUNIT PROTEIN MS45"/>
    <property type="match status" value="1"/>
</dbReference>
<feature type="compositionally biased region" description="Basic and acidic residues" evidence="2">
    <location>
        <begin position="113"/>
        <end position="128"/>
    </location>
</feature>
<organism evidence="3 4">
    <name type="scientific">Orbilia brochopaga</name>
    <dbReference type="NCBI Taxonomy" id="3140254"/>
    <lineage>
        <taxon>Eukaryota</taxon>
        <taxon>Fungi</taxon>
        <taxon>Dikarya</taxon>
        <taxon>Ascomycota</taxon>
        <taxon>Pezizomycotina</taxon>
        <taxon>Orbiliomycetes</taxon>
        <taxon>Orbiliales</taxon>
        <taxon>Orbiliaceae</taxon>
        <taxon>Orbilia</taxon>
    </lineage>
</organism>
<feature type="compositionally biased region" description="Low complexity" evidence="2">
    <location>
        <begin position="44"/>
        <end position="62"/>
    </location>
</feature>
<gene>
    <name evidence="3" type="ORF">TWF696_001827</name>
</gene>
<feature type="compositionally biased region" description="Basic and acidic residues" evidence="2">
    <location>
        <begin position="135"/>
        <end position="149"/>
    </location>
</feature>
<name>A0AAV9U895_9PEZI</name>
<dbReference type="GO" id="GO:0032543">
    <property type="term" value="P:mitochondrial translation"/>
    <property type="evidence" value="ECO:0007669"/>
    <property type="project" value="TreeGrafter"/>
</dbReference>
<evidence type="ECO:0000256" key="2">
    <source>
        <dbReference type="SAM" id="MobiDB-lite"/>
    </source>
</evidence>
<sequence length="389" mass="44472">MPPRLRPSSLTSTANVIPQSLISNSPLLPFLLPLPLRNSMLALSRQPPSSPSSSRQFSTSKPLASSRYRRFEKTPGRRNGFIDWMRDVAPLLNNPTPLRNIPTYMSYKPQPLPRKDGQGDSTPKREFDDQGNAIDSDKPRRVKRPKADEVDWERAMSEMSLSPFPTNPSFEVHPVISTEFREQIYSRIKMGRSVRRVSAELNCELERVAAVVRLKEIERMWEDQNRPLCTEMQTRVHALMPVSHFTDMPQHESITDMRIHPATNNQLFLAVPESMPFSRKDAGDALGILPADQRMPHGELIEVERMRIEGKSMEEMVEVERQREEAEFQAAQAKQERVAAKKKAETVVETDRFQFRLKPAVTGLVGFRYGVPHDDRSRGVVKIPKRVVV</sequence>
<reference evidence="3 4" key="1">
    <citation type="submission" date="2019-10" db="EMBL/GenBank/DDBJ databases">
        <authorList>
            <person name="Palmer J.M."/>
        </authorList>
    </citation>
    <scope>NUCLEOTIDE SEQUENCE [LARGE SCALE GENOMIC DNA]</scope>
    <source>
        <strain evidence="3 4">TWF696</strain>
    </source>
</reference>
<evidence type="ECO:0000256" key="1">
    <source>
        <dbReference type="SAM" id="Coils"/>
    </source>
</evidence>
<evidence type="ECO:0008006" key="5">
    <source>
        <dbReference type="Google" id="ProtNLM"/>
    </source>
</evidence>
<feature type="region of interest" description="Disordered" evidence="2">
    <location>
        <begin position="43"/>
        <end position="72"/>
    </location>
</feature>
<accession>A0AAV9U895</accession>
<feature type="region of interest" description="Disordered" evidence="2">
    <location>
        <begin position="101"/>
        <end position="149"/>
    </location>
</feature>
<keyword evidence="1" id="KW-0175">Coiled coil</keyword>
<dbReference type="EMBL" id="JAVHNQ010000011">
    <property type="protein sequence ID" value="KAK6336266.1"/>
    <property type="molecule type" value="Genomic_DNA"/>
</dbReference>
<dbReference type="GO" id="GO:0003735">
    <property type="term" value="F:structural constituent of ribosome"/>
    <property type="evidence" value="ECO:0007669"/>
    <property type="project" value="TreeGrafter"/>
</dbReference>
<keyword evidence="4" id="KW-1185">Reference proteome</keyword>
<protein>
    <recommendedName>
        <fullName evidence="5">37S ribosomal protein S35, mitochondrial</fullName>
    </recommendedName>
</protein>
<dbReference type="AlphaFoldDB" id="A0AAV9U895"/>